<proteinExistence type="predicted"/>
<dbReference type="GeneID" id="106566788"/>
<accession>A0ABM3CR57</accession>
<dbReference type="RefSeq" id="XP_045549050.1">
    <property type="nucleotide sequence ID" value="XM_045693094.1"/>
</dbReference>
<evidence type="ECO:0000313" key="2">
    <source>
        <dbReference type="RefSeq" id="XP_045549050.1"/>
    </source>
</evidence>
<name>A0ABM3CR57_SALSA</name>
<dbReference type="Proteomes" id="UP001652741">
    <property type="component" value="Chromosome ssa13"/>
</dbReference>
<organism evidence="1 2">
    <name type="scientific">Salmo salar</name>
    <name type="common">Atlantic salmon</name>
    <dbReference type="NCBI Taxonomy" id="8030"/>
    <lineage>
        <taxon>Eukaryota</taxon>
        <taxon>Metazoa</taxon>
        <taxon>Chordata</taxon>
        <taxon>Craniata</taxon>
        <taxon>Vertebrata</taxon>
        <taxon>Euteleostomi</taxon>
        <taxon>Actinopterygii</taxon>
        <taxon>Neopterygii</taxon>
        <taxon>Teleostei</taxon>
        <taxon>Protacanthopterygii</taxon>
        <taxon>Salmoniformes</taxon>
        <taxon>Salmonidae</taxon>
        <taxon>Salmoninae</taxon>
        <taxon>Salmo</taxon>
    </lineage>
</organism>
<sequence>MTPESDIIPPFIRTRIYMYTVKPGGKEEEDDEDSVEDEECGRFGEMFMLNPDLPCEERLGPQAVLERRLGSLTAKANQEMTLE</sequence>
<evidence type="ECO:0000313" key="1">
    <source>
        <dbReference type="Proteomes" id="UP001652741"/>
    </source>
</evidence>
<reference evidence="2" key="1">
    <citation type="submission" date="2025-08" db="UniProtKB">
        <authorList>
            <consortium name="RefSeq"/>
        </authorList>
    </citation>
    <scope>IDENTIFICATION</scope>
</reference>
<protein>
    <submittedName>
        <fullName evidence="2">Uncharacterized protein isoform X2</fullName>
    </submittedName>
</protein>
<gene>
    <name evidence="2" type="primary">LOC106566788</name>
</gene>
<keyword evidence="1" id="KW-1185">Reference proteome</keyword>